<keyword evidence="3" id="KW-0378">Hydrolase</keyword>
<reference evidence="9" key="1">
    <citation type="submission" date="2016-10" db="EMBL/GenBank/DDBJ databases">
        <authorList>
            <person name="Varghese N."/>
            <person name="Submissions S."/>
        </authorList>
    </citation>
    <scope>NUCLEOTIDE SEQUENCE [LARGE SCALE GENOMIC DNA]</scope>
    <source>
        <strain evidence="9">DUS833</strain>
    </source>
</reference>
<dbReference type="SMART" id="SM00226">
    <property type="entry name" value="LMWPc"/>
    <property type="match status" value="1"/>
</dbReference>
<sequence>MIQSILIVCVGNICRSPMAAALLNERLPRTNIVSAGLGALVGRPAEPEAAALLAARGLDVSTHRSQQLTELLCKQANLILVMERGHKDQLERHYPFTRGKVFRLGDHGGYDIFDPFRQGRERFEACYELIDASVQRWAQSVMRLA</sequence>
<dbReference type="InterPro" id="IPR050438">
    <property type="entry name" value="LMW_PTPase"/>
</dbReference>
<dbReference type="PANTHER" id="PTHR11717:SF31">
    <property type="entry name" value="LOW MOLECULAR WEIGHT PROTEIN-TYROSINE-PHOSPHATASE ETP-RELATED"/>
    <property type="match status" value="1"/>
</dbReference>
<accession>A0A1H1KLF8</accession>
<dbReference type="InterPro" id="IPR023485">
    <property type="entry name" value="Ptyr_pPase"/>
</dbReference>
<dbReference type="PANTHER" id="PTHR11717">
    <property type="entry name" value="LOW MOLECULAR WEIGHT PROTEIN TYROSINE PHOSPHATASE"/>
    <property type="match status" value="1"/>
</dbReference>
<feature type="active site" description="Nucleophile" evidence="6">
    <location>
        <position position="9"/>
    </location>
</feature>
<dbReference type="GO" id="GO:0004725">
    <property type="term" value="F:protein tyrosine phosphatase activity"/>
    <property type="evidence" value="ECO:0007669"/>
    <property type="project" value="UniProtKB-EC"/>
</dbReference>
<dbReference type="PRINTS" id="PR00719">
    <property type="entry name" value="LMWPTPASE"/>
</dbReference>
<evidence type="ECO:0000256" key="2">
    <source>
        <dbReference type="ARBA" id="ARBA00013064"/>
    </source>
</evidence>
<dbReference type="SUPFAM" id="SSF52788">
    <property type="entry name" value="Phosphotyrosine protein phosphatases I"/>
    <property type="match status" value="1"/>
</dbReference>
<evidence type="ECO:0000256" key="3">
    <source>
        <dbReference type="ARBA" id="ARBA00022801"/>
    </source>
</evidence>
<feature type="active site" description="Proton donor" evidence="6">
    <location>
        <position position="114"/>
    </location>
</feature>
<evidence type="ECO:0000259" key="7">
    <source>
        <dbReference type="SMART" id="SM00226"/>
    </source>
</evidence>
<dbReference type="Pfam" id="PF01451">
    <property type="entry name" value="LMWPc"/>
    <property type="match status" value="1"/>
</dbReference>
<protein>
    <recommendedName>
        <fullName evidence="2">protein-tyrosine-phosphatase</fullName>
        <ecNumber evidence="2">3.1.3.48</ecNumber>
    </recommendedName>
</protein>
<dbReference type="RefSeq" id="WP_090812929.1">
    <property type="nucleotide sequence ID" value="NZ_FNKX01000005.1"/>
</dbReference>
<dbReference type="Proteomes" id="UP000199365">
    <property type="component" value="Unassembled WGS sequence"/>
</dbReference>
<dbReference type="EC" id="3.1.3.48" evidence="2"/>
<dbReference type="InterPro" id="IPR036196">
    <property type="entry name" value="Ptyr_pPase_sf"/>
</dbReference>
<dbReference type="Gene3D" id="3.40.50.2300">
    <property type="match status" value="1"/>
</dbReference>
<keyword evidence="9" id="KW-1185">Reference proteome</keyword>
<gene>
    <name evidence="8" type="ORF">SAMN05445850_8612</name>
</gene>
<evidence type="ECO:0000256" key="1">
    <source>
        <dbReference type="ARBA" id="ARBA00011063"/>
    </source>
</evidence>
<keyword evidence="4" id="KW-0904">Protein phosphatase</keyword>
<evidence type="ECO:0000313" key="9">
    <source>
        <dbReference type="Proteomes" id="UP000199365"/>
    </source>
</evidence>
<proteinExistence type="inferred from homology"/>
<dbReference type="InterPro" id="IPR017867">
    <property type="entry name" value="Tyr_phospatase_low_mol_wt"/>
</dbReference>
<feature type="domain" description="Phosphotyrosine protein phosphatase I" evidence="7">
    <location>
        <begin position="3"/>
        <end position="140"/>
    </location>
</feature>
<comment type="catalytic activity">
    <reaction evidence="5">
        <text>O-phospho-L-tyrosyl-[protein] + H2O = L-tyrosyl-[protein] + phosphate</text>
        <dbReference type="Rhea" id="RHEA:10684"/>
        <dbReference type="Rhea" id="RHEA-COMP:10136"/>
        <dbReference type="Rhea" id="RHEA-COMP:20101"/>
        <dbReference type="ChEBI" id="CHEBI:15377"/>
        <dbReference type="ChEBI" id="CHEBI:43474"/>
        <dbReference type="ChEBI" id="CHEBI:46858"/>
        <dbReference type="ChEBI" id="CHEBI:61978"/>
        <dbReference type="EC" id="3.1.3.48"/>
    </reaction>
</comment>
<evidence type="ECO:0000313" key="8">
    <source>
        <dbReference type="EMBL" id="SDR63076.1"/>
    </source>
</evidence>
<dbReference type="STRING" id="157910.SAMN05445850_8612"/>
<evidence type="ECO:0000256" key="5">
    <source>
        <dbReference type="ARBA" id="ARBA00051722"/>
    </source>
</evidence>
<evidence type="ECO:0000256" key="6">
    <source>
        <dbReference type="PIRSR" id="PIRSR617867-1"/>
    </source>
</evidence>
<dbReference type="CDD" id="cd16343">
    <property type="entry name" value="LMWPTP"/>
    <property type="match status" value="1"/>
</dbReference>
<evidence type="ECO:0000256" key="4">
    <source>
        <dbReference type="ARBA" id="ARBA00022912"/>
    </source>
</evidence>
<dbReference type="AlphaFoldDB" id="A0A1H1KLF8"/>
<dbReference type="EMBL" id="FNKX01000005">
    <property type="protein sequence ID" value="SDR63076.1"/>
    <property type="molecule type" value="Genomic_DNA"/>
</dbReference>
<comment type="similarity">
    <text evidence="1">Belongs to the low molecular weight phosphotyrosine protein phosphatase family.</text>
</comment>
<organism evidence="8 9">
    <name type="scientific">Paraburkholderia tuberum</name>
    <dbReference type="NCBI Taxonomy" id="157910"/>
    <lineage>
        <taxon>Bacteria</taxon>
        <taxon>Pseudomonadati</taxon>
        <taxon>Pseudomonadota</taxon>
        <taxon>Betaproteobacteria</taxon>
        <taxon>Burkholderiales</taxon>
        <taxon>Burkholderiaceae</taxon>
        <taxon>Paraburkholderia</taxon>
    </lineage>
</organism>
<feature type="active site" evidence="6">
    <location>
        <position position="15"/>
    </location>
</feature>
<name>A0A1H1KLF8_9BURK</name>